<evidence type="ECO:0000313" key="3">
    <source>
        <dbReference type="EMBL" id="KAF8687025.1"/>
    </source>
</evidence>
<proteinExistence type="inferred from homology"/>
<dbReference type="EMBL" id="JACEFO010002057">
    <property type="protein sequence ID" value="KAF8687025.1"/>
    <property type="molecule type" value="Genomic_DNA"/>
</dbReference>
<reference evidence="3" key="1">
    <citation type="submission" date="2020-07" db="EMBL/GenBank/DDBJ databases">
        <title>Genome sequence and genetic diversity analysis of an under-domesticated orphan crop, white fonio (Digitaria exilis).</title>
        <authorList>
            <person name="Bennetzen J.L."/>
            <person name="Chen S."/>
            <person name="Ma X."/>
            <person name="Wang X."/>
            <person name="Yssel A.E.J."/>
            <person name="Chaluvadi S.R."/>
            <person name="Johnson M."/>
            <person name="Gangashetty P."/>
            <person name="Hamidou F."/>
            <person name="Sanogo M.D."/>
            <person name="Zwaenepoel A."/>
            <person name="Wallace J."/>
            <person name="Van De Peer Y."/>
            <person name="Van Deynze A."/>
        </authorList>
    </citation>
    <scope>NUCLEOTIDE SEQUENCE</scope>
    <source>
        <tissue evidence="3">Leaves</tissue>
    </source>
</reference>
<dbReference type="OrthoDB" id="1026046at2759"/>
<sequence length="239" mass="25903">MLAAGLGFPTLRRLLLVFYTRASFPSLLPSRRDSRRLRPPRTQPPPPVGVAKHASPSFPSPTPTVSQFVPRHGAAAAVPPPRLPGRVVAVTPVRRRRRRPCLVLGRPDRSIDRSMGVHLLKKQHSSASLGGSSGGGSMPPKGCMAVRVVGPGGGEEEERFVVPVGYLKHPLFVALLKAAEEEYGFEQKGAITIPCGVDHFRRVQGIIHHKNKNHHHHNISAAAGGHHSNHFHIAGCFRA</sequence>
<dbReference type="Pfam" id="PF02519">
    <property type="entry name" value="Auxin_inducible"/>
    <property type="match status" value="1"/>
</dbReference>
<dbReference type="GO" id="GO:0009733">
    <property type="term" value="P:response to auxin"/>
    <property type="evidence" value="ECO:0007669"/>
    <property type="project" value="InterPro"/>
</dbReference>
<evidence type="ECO:0000256" key="2">
    <source>
        <dbReference type="SAM" id="MobiDB-lite"/>
    </source>
</evidence>
<dbReference type="Proteomes" id="UP000636709">
    <property type="component" value="Unassembled WGS sequence"/>
</dbReference>
<comment type="similarity">
    <text evidence="1">Belongs to the ARG7 family.</text>
</comment>
<organism evidence="3 4">
    <name type="scientific">Digitaria exilis</name>
    <dbReference type="NCBI Taxonomy" id="1010633"/>
    <lineage>
        <taxon>Eukaryota</taxon>
        <taxon>Viridiplantae</taxon>
        <taxon>Streptophyta</taxon>
        <taxon>Embryophyta</taxon>
        <taxon>Tracheophyta</taxon>
        <taxon>Spermatophyta</taxon>
        <taxon>Magnoliopsida</taxon>
        <taxon>Liliopsida</taxon>
        <taxon>Poales</taxon>
        <taxon>Poaceae</taxon>
        <taxon>PACMAD clade</taxon>
        <taxon>Panicoideae</taxon>
        <taxon>Panicodae</taxon>
        <taxon>Paniceae</taxon>
        <taxon>Anthephorinae</taxon>
        <taxon>Digitaria</taxon>
    </lineage>
</organism>
<accession>A0A835BER5</accession>
<name>A0A835BER5_9POAL</name>
<feature type="region of interest" description="Disordered" evidence="2">
    <location>
        <begin position="30"/>
        <end position="65"/>
    </location>
</feature>
<evidence type="ECO:0000313" key="4">
    <source>
        <dbReference type="Proteomes" id="UP000636709"/>
    </source>
</evidence>
<dbReference type="PANTHER" id="PTHR31374">
    <property type="entry name" value="AUXIN-INDUCED PROTEIN-LIKE-RELATED"/>
    <property type="match status" value="1"/>
</dbReference>
<dbReference type="InterPro" id="IPR003676">
    <property type="entry name" value="SAUR_fam"/>
</dbReference>
<comment type="caution">
    <text evidence="3">The sequence shown here is derived from an EMBL/GenBank/DDBJ whole genome shotgun (WGS) entry which is preliminary data.</text>
</comment>
<protein>
    <recommendedName>
        <fullName evidence="5">Small auxin up regulated protein</fullName>
    </recommendedName>
</protein>
<keyword evidence="4" id="KW-1185">Reference proteome</keyword>
<evidence type="ECO:0008006" key="5">
    <source>
        <dbReference type="Google" id="ProtNLM"/>
    </source>
</evidence>
<dbReference type="PANTHER" id="PTHR31374:SF29">
    <property type="entry name" value="SAUR-LIKE AUXIN-RESPONSIVE PROTEIN FAMILY"/>
    <property type="match status" value="1"/>
</dbReference>
<gene>
    <name evidence="3" type="ORF">HU200_043306</name>
</gene>
<dbReference type="AlphaFoldDB" id="A0A835BER5"/>
<evidence type="ECO:0000256" key="1">
    <source>
        <dbReference type="ARBA" id="ARBA00006974"/>
    </source>
</evidence>